<proteinExistence type="predicted"/>
<dbReference type="Pfam" id="PF00961">
    <property type="entry name" value="LAGLIDADG_1"/>
    <property type="match status" value="1"/>
</dbReference>
<evidence type="ECO:0000256" key="1">
    <source>
        <dbReference type="SAM" id="SignalP"/>
    </source>
</evidence>
<dbReference type="EMBL" id="KK088495">
    <property type="protein sequence ID" value="EYE89925.1"/>
    <property type="molecule type" value="Genomic_DNA"/>
</dbReference>
<organism evidence="3 4">
    <name type="scientific">Aspergillus ruber (strain CBS 135680)</name>
    <dbReference type="NCBI Taxonomy" id="1388766"/>
    <lineage>
        <taxon>Eukaryota</taxon>
        <taxon>Fungi</taxon>
        <taxon>Dikarya</taxon>
        <taxon>Ascomycota</taxon>
        <taxon>Pezizomycotina</taxon>
        <taxon>Eurotiomycetes</taxon>
        <taxon>Eurotiomycetidae</taxon>
        <taxon>Eurotiales</taxon>
        <taxon>Aspergillaceae</taxon>
        <taxon>Aspergillus</taxon>
        <taxon>Aspergillus subgen. Aspergillus</taxon>
    </lineage>
</organism>
<reference evidence="4" key="1">
    <citation type="journal article" date="2014" name="Nat. Commun.">
        <title>Genomic adaptations of the halophilic Dead Sea filamentous fungus Eurotium rubrum.</title>
        <authorList>
            <person name="Kis-Papo T."/>
            <person name="Weig A.R."/>
            <person name="Riley R."/>
            <person name="Persoh D."/>
            <person name="Salamov A."/>
            <person name="Sun H."/>
            <person name="Lipzen A."/>
            <person name="Wasser S.P."/>
            <person name="Rambold G."/>
            <person name="Grigoriev I.V."/>
            <person name="Nevo E."/>
        </authorList>
    </citation>
    <scope>NUCLEOTIDE SEQUENCE [LARGE SCALE GENOMIC DNA]</scope>
    <source>
        <strain evidence="4">CBS 135680</strain>
    </source>
</reference>
<keyword evidence="4" id="KW-1185">Reference proteome</keyword>
<dbReference type="AlphaFoldDB" id="A0A017S179"/>
<evidence type="ECO:0000313" key="4">
    <source>
        <dbReference type="Proteomes" id="UP000019804"/>
    </source>
</evidence>
<dbReference type="Proteomes" id="UP000019804">
    <property type="component" value="Unassembled WGS sequence"/>
</dbReference>
<evidence type="ECO:0000259" key="2">
    <source>
        <dbReference type="Pfam" id="PF00961"/>
    </source>
</evidence>
<dbReference type="InterPro" id="IPR051289">
    <property type="entry name" value="LAGLIDADG_Endonuclease"/>
</dbReference>
<dbReference type="GO" id="GO:0005739">
    <property type="term" value="C:mitochondrion"/>
    <property type="evidence" value="ECO:0007669"/>
    <property type="project" value="UniProtKB-ARBA"/>
</dbReference>
<dbReference type="Gene3D" id="3.10.28.10">
    <property type="entry name" value="Homing endonucleases"/>
    <property type="match status" value="2"/>
</dbReference>
<dbReference type="GeneID" id="63701914"/>
<evidence type="ECO:0000313" key="3">
    <source>
        <dbReference type="EMBL" id="EYE89925.1"/>
    </source>
</evidence>
<dbReference type="PANTHER" id="PTHR36181">
    <property type="entry name" value="INTRON-ENCODED ENDONUCLEASE AI3-RELATED"/>
    <property type="match status" value="1"/>
</dbReference>
<dbReference type="InterPro" id="IPR004860">
    <property type="entry name" value="LAGLIDADG_dom"/>
</dbReference>
<keyword evidence="3" id="KW-0378">Hydrolase</keyword>
<name>A0A017S179_ASPRC</name>
<feature type="chain" id="PRO_5001498685" evidence="1">
    <location>
        <begin position="24"/>
        <end position="255"/>
    </location>
</feature>
<keyword evidence="1" id="KW-0732">Signal</keyword>
<keyword evidence="3" id="KW-0255">Endonuclease</keyword>
<dbReference type="HOGENOM" id="CLU_070093_0_0_1"/>
<dbReference type="PANTHER" id="PTHR36181:SF3">
    <property type="entry name" value="INTRON-ENCODED DNA ENDONUCLEASE AI5 BETA"/>
    <property type="match status" value="1"/>
</dbReference>
<sequence>MGFNLIYFAICWNGLVLIGTLNSKNSISYTQSAGNLSLYSFKSKTRKGDGAIQTYANGTRVRFVLTQKESGILYHIHNKLRIGTVKHFPQGISGNKNDFYRLIVDNPSHILLLAFLFNGFTDAEGCFNVSITSNSRYALGNVIKMRYLLDQKDRTILYTIRDLFGFGKVTLRSETKGVYRYTATGFKSMNDVISYFKVFPLYTKKAISFEKWLTIHNLVSNKLHLTEEGLAQVRVLQKQININSSMTNKTGSAHP</sequence>
<dbReference type="OrthoDB" id="5381460at2759"/>
<keyword evidence="3" id="KW-0540">Nuclease</keyword>
<feature type="signal peptide" evidence="1">
    <location>
        <begin position="1"/>
        <end position="23"/>
    </location>
</feature>
<dbReference type="InterPro" id="IPR027434">
    <property type="entry name" value="Homing_endonucl"/>
</dbReference>
<dbReference type="RefSeq" id="XP_040633615.1">
    <property type="nucleotide sequence ID" value="XM_040786790.1"/>
</dbReference>
<accession>A0A017S179</accession>
<dbReference type="GO" id="GO:0004519">
    <property type="term" value="F:endonuclease activity"/>
    <property type="evidence" value="ECO:0007669"/>
    <property type="project" value="UniProtKB-KW"/>
</dbReference>
<dbReference type="SUPFAM" id="SSF55608">
    <property type="entry name" value="Homing endonucleases"/>
    <property type="match status" value="2"/>
</dbReference>
<gene>
    <name evidence="3" type="ORF">EURHEDRAFT_519476</name>
</gene>
<protein>
    <submittedName>
        <fullName evidence="3">Homing endonuclease</fullName>
    </submittedName>
</protein>
<feature type="domain" description="Homing endonuclease LAGLIDADG" evidence="2">
    <location>
        <begin position="118"/>
        <end position="216"/>
    </location>
</feature>